<keyword evidence="4" id="KW-0238">DNA-binding</keyword>
<organism evidence="7 8">
    <name type="scientific">Microbacterium lacticum</name>
    <dbReference type="NCBI Taxonomy" id="33885"/>
    <lineage>
        <taxon>Bacteria</taxon>
        <taxon>Bacillati</taxon>
        <taxon>Actinomycetota</taxon>
        <taxon>Actinomycetes</taxon>
        <taxon>Micrococcales</taxon>
        <taxon>Microbacteriaceae</taxon>
        <taxon>Microbacterium</taxon>
    </lineage>
</organism>
<evidence type="ECO:0000259" key="6">
    <source>
        <dbReference type="PROSITE" id="PS50995"/>
    </source>
</evidence>
<keyword evidence="2" id="KW-0963">Cytoplasm</keyword>
<evidence type="ECO:0000256" key="1">
    <source>
        <dbReference type="ARBA" id="ARBA00004496"/>
    </source>
</evidence>
<reference evidence="7 8" key="1">
    <citation type="submission" date="2019-06" db="EMBL/GenBank/DDBJ databases">
        <title>Sequencing the genomes of 1000 actinobacteria strains.</title>
        <authorList>
            <person name="Klenk H.-P."/>
        </authorList>
    </citation>
    <scope>NUCLEOTIDE SEQUENCE [LARGE SCALE GENOMIC DNA]</scope>
    <source>
        <strain evidence="7 8">DSM 20427</strain>
    </source>
</reference>
<dbReference type="CDD" id="cd00090">
    <property type="entry name" value="HTH_ARSR"/>
    <property type="match status" value="1"/>
</dbReference>
<dbReference type="PANTHER" id="PTHR33164:SF5">
    <property type="entry name" value="ORGANIC HYDROPEROXIDE RESISTANCE TRANSCRIPTIONAL REGULATOR"/>
    <property type="match status" value="1"/>
</dbReference>
<comment type="caution">
    <text evidence="7">The sequence shown here is derived from an EMBL/GenBank/DDBJ whole genome shotgun (WGS) entry which is preliminary data.</text>
</comment>
<dbReference type="SMART" id="SM00347">
    <property type="entry name" value="HTH_MARR"/>
    <property type="match status" value="1"/>
</dbReference>
<dbReference type="PRINTS" id="PR00598">
    <property type="entry name" value="HTHMARR"/>
</dbReference>
<feature type="domain" description="HTH marR-type" evidence="6">
    <location>
        <begin position="24"/>
        <end position="160"/>
    </location>
</feature>
<gene>
    <name evidence="7" type="ORF">FHX68_2712</name>
</gene>
<dbReference type="Proteomes" id="UP000319804">
    <property type="component" value="Unassembled WGS sequence"/>
</dbReference>
<dbReference type="GO" id="GO:0006950">
    <property type="term" value="P:response to stress"/>
    <property type="evidence" value="ECO:0007669"/>
    <property type="project" value="TreeGrafter"/>
</dbReference>
<comment type="subcellular location">
    <subcellularLocation>
        <location evidence="1">Cytoplasm</location>
    </subcellularLocation>
</comment>
<evidence type="ECO:0000313" key="7">
    <source>
        <dbReference type="EMBL" id="TQM90865.1"/>
    </source>
</evidence>
<dbReference type="SUPFAM" id="SSF46785">
    <property type="entry name" value="Winged helix' DNA-binding domain"/>
    <property type="match status" value="1"/>
</dbReference>
<evidence type="ECO:0000256" key="4">
    <source>
        <dbReference type="ARBA" id="ARBA00023125"/>
    </source>
</evidence>
<dbReference type="GO" id="GO:0003677">
    <property type="term" value="F:DNA binding"/>
    <property type="evidence" value="ECO:0007669"/>
    <property type="project" value="UniProtKB-KW"/>
</dbReference>
<dbReference type="GO" id="GO:0003700">
    <property type="term" value="F:DNA-binding transcription factor activity"/>
    <property type="evidence" value="ECO:0007669"/>
    <property type="project" value="InterPro"/>
</dbReference>
<dbReference type="InterPro" id="IPR036390">
    <property type="entry name" value="WH_DNA-bd_sf"/>
</dbReference>
<evidence type="ECO:0000313" key="8">
    <source>
        <dbReference type="Proteomes" id="UP000319804"/>
    </source>
</evidence>
<keyword evidence="3" id="KW-0805">Transcription regulation</keyword>
<dbReference type="EMBL" id="VFPS01000006">
    <property type="protein sequence ID" value="TQM90865.1"/>
    <property type="molecule type" value="Genomic_DNA"/>
</dbReference>
<dbReference type="InterPro" id="IPR000835">
    <property type="entry name" value="HTH_MarR-typ"/>
</dbReference>
<dbReference type="InterPro" id="IPR036388">
    <property type="entry name" value="WH-like_DNA-bd_sf"/>
</dbReference>
<evidence type="ECO:0000256" key="2">
    <source>
        <dbReference type="ARBA" id="ARBA00022490"/>
    </source>
</evidence>
<keyword evidence="8" id="KW-1185">Reference proteome</keyword>
<evidence type="ECO:0000256" key="5">
    <source>
        <dbReference type="ARBA" id="ARBA00023163"/>
    </source>
</evidence>
<proteinExistence type="predicted"/>
<dbReference type="GO" id="GO:0005737">
    <property type="term" value="C:cytoplasm"/>
    <property type="evidence" value="ECO:0007669"/>
    <property type="project" value="UniProtKB-SubCell"/>
</dbReference>
<dbReference type="Gene3D" id="1.10.10.10">
    <property type="entry name" value="Winged helix-like DNA-binding domain superfamily/Winged helix DNA-binding domain"/>
    <property type="match status" value="1"/>
</dbReference>
<dbReference type="InterPro" id="IPR011991">
    <property type="entry name" value="ArsR-like_HTH"/>
</dbReference>
<sequence>MPAKTVVHNLIACNACTMTPQTLDDFVCFAMYTASHATTQAYREVLKPWKLTYPQYLAMVVLATGERSVGELGDELNLDSGTLSPLLRRLDERGLVVRRRDKSDDRVVRVSLTEEGRAVHDEVIAAAGCLVPAFVDSGRSLTDLLAQLSAITANMRALAADLRTAA</sequence>
<keyword evidence="5" id="KW-0804">Transcription</keyword>
<accession>A0A543K723</accession>
<dbReference type="Pfam" id="PF22381">
    <property type="entry name" value="Staph_reg_Sar_Rot"/>
    <property type="match status" value="1"/>
</dbReference>
<name>A0A543K723_9MICO</name>
<dbReference type="AlphaFoldDB" id="A0A543K723"/>
<evidence type="ECO:0000256" key="3">
    <source>
        <dbReference type="ARBA" id="ARBA00023015"/>
    </source>
</evidence>
<dbReference type="PANTHER" id="PTHR33164">
    <property type="entry name" value="TRANSCRIPTIONAL REGULATOR, MARR FAMILY"/>
    <property type="match status" value="1"/>
</dbReference>
<dbReference type="PROSITE" id="PS50995">
    <property type="entry name" value="HTH_MARR_2"/>
    <property type="match status" value="1"/>
</dbReference>
<dbReference type="InterPro" id="IPR055166">
    <property type="entry name" value="Transc_reg_Sar_Rot_HTH"/>
</dbReference>
<dbReference type="InterPro" id="IPR039422">
    <property type="entry name" value="MarR/SlyA-like"/>
</dbReference>
<protein>
    <submittedName>
        <fullName evidence="7">MarR family transcriptional regulator</fullName>
    </submittedName>
</protein>